<feature type="transmembrane region" description="Helical" evidence="2">
    <location>
        <begin position="1464"/>
        <end position="1483"/>
    </location>
</feature>
<dbReference type="CDD" id="cd05709">
    <property type="entry name" value="S2P-M50"/>
    <property type="match status" value="1"/>
</dbReference>
<feature type="transmembrane region" description="Helical" evidence="2">
    <location>
        <begin position="1364"/>
        <end position="1380"/>
    </location>
</feature>
<dbReference type="InterPro" id="IPR022409">
    <property type="entry name" value="PKD/Chitinase_dom"/>
</dbReference>
<feature type="transmembrane region" description="Helical" evidence="2">
    <location>
        <begin position="1424"/>
        <end position="1444"/>
    </location>
</feature>
<dbReference type="EMBL" id="CP036172">
    <property type="protein sequence ID" value="QSZ67798.1"/>
    <property type="molecule type" value="Genomic_DNA"/>
</dbReference>
<keyword evidence="2" id="KW-1133">Transmembrane helix</keyword>
<gene>
    <name evidence="4" type="ORF">RJ40_09920</name>
</gene>
<dbReference type="FunFam" id="2.60.40.10:FF:000270">
    <property type="entry name" value="Cell surface protein"/>
    <property type="match status" value="1"/>
</dbReference>
<feature type="domain" description="PKD" evidence="3">
    <location>
        <begin position="861"/>
        <end position="925"/>
    </location>
</feature>
<organism evidence="4 5">
    <name type="scientific">Methanofollis aquaemaris</name>
    <dbReference type="NCBI Taxonomy" id="126734"/>
    <lineage>
        <taxon>Archaea</taxon>
        <taxon>Methanobacteriati</taxon>
        <taxon>Methanobacteriota</taxon>
        <taxon>Stenosarchaea group</taxon>
        <taxon>Methanomicrobia</taxon>
        <taxon>Methanomicrobiales</taxon>
        <taxon>Methanomicrobiaceae</taxon>
        <taxon>Methanofollis</taxon>
    </lineage>
</organism>
<evidence type="ECO:0000313" key="5">
    <source>
        <dbReference type="Proteomes" id="UP001042704"/>
    </source>
</evidence>
<name>A0A8A3S6N1_9EURY</name>
<dbReference type="GeneID" id="76424689"/>
<dbReference type="InterPro" id="IPR035986">
    <property type="entry name" value="PKD_dom_sf"/>
</dbReference>
<dbReference type="CDD" id="cd00146">
    <property type="entry name" value="PKD"/>
    <property type="match status" value="2"/>
</dbReference>
<dbReference type="InterPro" id="IPR013783">
    <property type="entry name" value="Ig-like_fold"/>
</dbReference>
<evidence type="ECO:0000256" key="2">
    <source>
        <dbReference type="SAM" id="Phobius"/>
    </source>
</evidence>
<keyword evidence="2" id="KW-0472">Membrane</keyword>
<dbReference type="Gene3D" id="2.60.40.10">
    <property type="entry name" value="Immunoglobulins"/>
    <property type="match status" value="2"/>
</dbReference>
<dbReference type="Gene3D" id="2.120.10.70">
    <property type="entry name" value="Fucose-specific lectin"/>
    <property type="match status" value="2"/>
</dbReference>
<proteinExistence type="predicted"/>
<keyword evidence="2" id="KW-0812">Transmembrane</keyword>
<accession>A0A8A3S6N1</accession>
<dbReference type="PROSITE" id="PS50093">
    <property type="entry name" value="PKD"/>
    <property type="match status" value="2"/>
</dbReference>
<dbReference type="Proteomes" id="UP001042704">
    <property type="component" value="Chromosome"/>
</dbReference>
<reference evidence="4" key="1">
    <citation type="journal article" date="2001" name="Int. J. Syst. Evol. Microbiol.">
        <title>Methanofollis aquaemaris sp. nov., a methanogen isolated from an aquaculture fish pond.</title>
        <authorList>
            <person name="Lai M.C."/>
            <person name="Chen S.C."/>
        </authorList>
    </citation>
    <scope>NUCLEOTIDE SEQUENCE</scope>
    <source>
        <strain evidence="4">N2F9704</strain>
    </source>
</reference>
<dbReference type="RefSeq" id="WP_265580712.1">
    <property type="nucleotide sequence ID" value="NZ_CP036172.1"/>
</dbReference>
<feature type="transmembrane region" description="Helical" evidence="2">
    <location>
        <begin position="1495"/>
        <end position="1511"/>
    </location>
</feature>
<dbReference type="SUPFAM" id="SSF89372">
    <property type="entry name" value="Fucose-specific lectin"/>
    <property type="match status" value="2"/>
</dbReference>
<evidence type="ECO:0000256" key="1">
    <source>
        <dbReference type="SAM" id="MobiDB-lite"/>
    </source>
</evidence>
<dbReference type="SUPFAM" id="SSF49299">
    <property type="entry name" value="PKD domain"/>
    <property type="match status" value="2"/>
</dbReference>
<feature type="region of interest" description="Disordered" evidence="1">
    <location>
        <begin position="1161"/>
        <end position="1245"/>
    </location>
</feature>
<dbReference type="InterPro" id="IPR000601">
    <property type="entry name" value="PKD_dom"/>
</dbReference>
<dbReference type="PANTHER" id="PTHR36842:SF1">
    <property type="entry name" value="PROTEIN TOLB"/>
    <property type="match status" value="1"/>
</dbReference>
<dbReference type="Pfam" id="PF18911">
    <property type="entry name" value="PKD_4"/>
    <property type="match status" value="2"/>
</dbReference>
<sequence length="1542" mass="164620">MMTPSTLSSSRRGLMTAVFFIALLLIPAASATSSWNVVVAADFPDNSICYLRSFAVDDEGHPHFCYEIGTPSYDGMNHTWREGSSWHTEAVPPPGGEIRGMSKIVHDSQGRPHLVCSVAEDTSLRYIHREENWVTKTIATGQEARPENLVLTLGPDGDPCITYTAMGGPLLCTFRNGTTWKTEAADPAGGTPLSVATDSQGKPGICYHNAGNALCYARVGEEEWETARVAIGPVQDATLLFDSHDRPGICFMATEPGTGEDQLTYARFEEGQWQTSVVASGFLPYDSSFLFDIQDRPMISYVGFEGETATLYHAWLEAGQWQKNVIDADRIGFATPLVLDGEGRPQICYMVGGGEEKNLQYARYDGDMWQTVTVATVEGFGLPALAVDSDGNPGIVFYDETNTALKYAVPLMGISADFSAAPPAGPAPLTVQFSDHSFTPPDTAPLVQWEWDFGDGSKGTGRNIDHTYKTPGTYTVGLTVRDGDGQAGTAKKTDLITVIAVEPLVNWTFDDVSTGERWTGSPCSLAVDRQGRPHLSFQKASSSPTLVEVMYAVLNRTTWETRSLANGTDLRDSISVALDGEGLAGVSHTVYYDGSEEGLYYYDIDGVLGRPDTEYHVYRFSTRESACAVDGTGSPCIAYTTELPDNMGTAVIYARHDGASWNSVAVETKERTDADGISLAFDPAGRPHLSYYRQSGDTKELVHAWLPQGSSSFENRTLEKVEVFDTSLAIDRNGNPHIAYTVNSPEGANAAAINPMLKYTHFDGTDWKITFLGTVDYDTVSLALDSAGNPHICYVAPEGLVHLWYEGPHWSQTTLEASAPDTFITAAALALDRSDIAHTCYGTVDTNTTAGTLWYAVNLPPRAGFTADTSAGVAPLTVRFNDTSTGFPNTWRWDFGDDTALSIDQHPTHEYAVHGWYAVNLTVQNRDAADTAEEPDYIAVFQAGHSYPFSLNGVLVGGGQTVTLNRTALAAPLNVSGNTTVVEGPNPSFTRIRFIFSSLTEAGGNVTGDLDYVLMNGVPVSIILPGGGTASIAVEINGSRYDQAASFDLLVSDGCSGSDLAAFSEAALAEGRSLDEICLTMLVDHTLSALNGAFITLTVPKEWVGAYGNENIRLFRRDDTGNVTVLPAAFVSENVTHTVFRVWTPGFSTFAAGALAPLTPPTVTPTTPTPSNDGGSDSWHSGSSDASAPCTEERDTPPAQPAVPEADGRAAEEAEVKSGESASVLSEAQPEGSNDVKPPESPSRTIMNTLSGAARAVQEGGARASGAVAGVKGPVPAAALMPEGTEPLGAVVLGVVAGALVATGIAGSATGSVFRRIGDTLRDLLGNLAEFFGEHIAEKLGEKEAEIAANKFGDTTGKNRHREILILSTGAVIYGLAFVLAERIGLVPGVIGVYILVCGVVVAVHEATHHLIARRFAMPSRVRFNASGIVTTFLTAWFFGNVFAQPLMTAVPAAEKRATGITMIAGPLVSFIFAVGFALLIPFGGIWTLMGTTGLSVNLIEAVYSLVPFTPMDGSSVYTWNRVNWAVAFVPVFVVYLALYLM</sequence>
<feature type="compositionally biased region" description="Low complexity" evidence="1">
    <location>
        <begin position="1164"/>
        <end position="1187"/>
    </location>
</feature>
<dbReference type="PANTHER" id="PTHR36842">
    <property type="entry name" value="PROTEIN TOLB HOMOLOG"/>
    <property type="match status" value="1"/>
</dbReference>
<dbReference type="SMART" id="SM00089">
    <property type="entry name" value="PKD"/>
    <property type="match status" value="2"/>
</dbReference>
<feature type="transmembrane region" description="Helical" evidence="2">
    <location>
        <begin position="1386"/>
        <end position="1404"/>
    </location>
</feature>
<dbReference type="KEGG" id="maqe:RJ40_09920"/>
<evidence type="ECO:0000313" key="4">
    <source>
        <dbReference type="EMBL" id="QSZ67798.1"/>
    </source>
</evidence>
<protein>
    <submittedName>
        <fullName evidence="4">PKD domain-containing protein</fullName>
    </submittedName>
</protein>
<feature type="compositionally biased region" description="Basic and acidic residues" evidence="1">
    <location>
        <begin position="1206"/>
        <end position="1218"/>
    </location>
</feature>
<feature type="transmembrane region" description="Helical" evidence="2">
    <location>
        <begin position="1523"/>
        <end position="1541"/>
    </location>
</feature>
<feature type="domain" description="PKD" evidence="3">
    <location>
        <begin position="414"/>
        <end position="498"/>
    </location>
</feature>
<keyword evidence="5" id="KW-1185">Reference proteome</keyword>
<reference evidence="4" key="2">
    <citation type="submission" date="2019-02" db="EMBL/GenBank/DDBJ databases">
        <authorList>
            <person name="Chen S.-C."/>
            <person name="Chien H.-H."/>
            <person name="Lai M.-C."/>
        </authorList>
    </citation>
    <scope>NUCLEOTIDE SEQUENCE</scope>
    <source>
        <strain evidence="4">N2F9704</strain>
    </source>
</reference>
<evidence type="ECO:0000259" key="3">
    <source>
        <dbReference type="PROSITE" id="PS50093"/>
    </source>
</evidence>
<feature type="transmembrane region" description="Helical" evidence="2">
    <location>
        <begin position="1288"/>
        <end position="1314"/>
    </location>
</feature>